<dbReference type="PROSITE" id="PS00028">
    <property type="entry name" value="ZINC_FINGER_C2H2_1"/>
    <property type="match status" value="1"/>
</dbReference>
<dbReference type="InterPro" id="IPR038765">
    <property type="entry name" value="Papain-like_cys_pep_sf"/>
</dbReference>
<dbReference type="GO" id="GO:0036503">
    <property type="term" value="P:ERAD pathway"/>
    <property type="evidence" value="ECO:0007669"/>
    <property type="project" value="TreeGrafter"/>
</dbReference>
<evidence type="ECO:0000256" key="1">
    <source>
        <dbReference type="ARBA" id="ARBA00000707"/>
    </source>
</evidence>
<proteinExistence type="predicted"/>
<dbReference type="PANTHER" id="PTHR13312:SF0">
    <property type="entry name" value="UBIQUITIN THIOESTERASE OTU1"/>
    <property type="match status" value="1"/>
</dbReference>
<evidence type="ECO:0000256" key="8">
    <source>
        <dbReference type="ARBA" id="ARBA00022833"/>
    </source>
</evidence>
<comment type="catalytic activity">
    <reaction evidence="1 9">
        <text>Thiol-dependent hydrolysis of ester, thioester, amide, peptide and isopeptide bonds formed by the C-terminal Gly of ubiquitin (a 76-residue protein attached to proteins as an intracellular targeting signal).</text>
        <dbReference type="EC" id="3.4.19.12"/>
    </reaction>
</comment>
<keyword evidence="7 9" id="KW-0788">Thiol protease</keyword>
<evidence type="ECO:0000256" key="9">
    <source>
        <dbReference type="RuleBase" id="RU367104"/>
    </source>
</evidence>
<dbReference type="Pfam" id="PF02338">
    <property type="entry name" value="OTU"/>
    <property type="match status" value="1"/>
</dbReference>
<dbReference type="Proteomes" id="UP000306954">
    <property type="component" value="Unassembled WGS sequence"/>
</dbReference>
<dbReference type="GO" id="GO:0030968">
    <property type="term" value="P:endoplasmic reticulum unfolded protein response"/>
    <property type="evidence" value="ECO:0007669"/>
    <property type="project" value="TreeGrafter"/>
</dbReference>
<dbReference type="GO" id="GO:0005634">
    <property type="term" value="C:nucleus"/>
    <property type="evidence" value="ECO:0007669"/>
    <property type="project" value="TreeGrafter"/>
</dbReference>
<evidence type="ECO:0000256" key="5">
    <source>
        <dbReference type="ARBA" id="ARBA00022786"/>
    </source>
</evidence>
<evidence type="ECO:0000256" key="4">
    <source>
        <dbReference type="ARBA" id="ARBA00022771"/>
    </source>
</evidence>
<keyword evidence="2" id="KW-0645">Protease</keyword>
<dbReference type="EC" id="3.4.19.12" evidence="9"/>
<keyword evidence="9" id="KW-0963">Cytoplasm</keyword>
<dbReference type="InterPro" id="IPR003323">
    <property type="entry name" value="OTU_dom"/>
</dbReference>
<keyword evidence="3" id="KW-0479">Metal-binding</keyword>
<reference evidence="11 12" key="1">
    <citation type="submission" date="2019-03" db="EMBL/GenBank/DDBJ databases">
        <title>Sequencing 23 genomes of Wallemia ichthyophaga.</title>
        <authorList>
            <person name="Gostincar C."/>
        </authorList>
    </citation>
    <scope>NUCLEOTIDE SEQUENCE [LARGE SCALE GENOMIC DNA]</scope>
    <source>
        <strain evidence="11 12">EXF-8621</strain>
    </source>
</reference>
<dbReference type="EMBL" id="SPOF01000026">
    <property type="protein sequence ID" value="TIB11099.1"/>
    <property type="molecule type" value="Genomic_DNA"/>
</dbReference>
<evidence type="ECO:0000256" key="6">
    <source>
        <dbReference type="ARBA" id="ARBA00022801"/>
    </source>
</evidence>
<dbReference type="Gene3D" id="3.10.20.90">
    <property type="entry name" value="Phosphatidylinositol 3-kinase Catalytic Subunit, Chain A, domain 1"/>
    <property type="match status" value="1"/>
</dbReference>
<gene>
    <name evidence="11" type="ORF">E3P90_02557</name>
</gene>
<keyword evidence="6 9" id="KW-0378">Hydrolase</keyword>
<dbReference type="PROSITE" id="PS50802">
    <property type="entry name" value="OTU"/>
    <property type="match status" value="1"/>
</dbReference>
<dbReference type="SUPFAM" id="SSF54001">
    <property type="entry name" value="Cysteine proteinases"/>
    <property type="match status" value="1"/>
</dbReference>
<evidence type="ECO:0000256" key="3">
    <source>
        <dbReference type="ARBA" id="ARBA00022723"/>
    </source>
</evidence>
<dbReference type="AlphaFoldDB" id="A0A4T0H8S4"/>
<name>A0A4T0H8S4_WALIC</name>
<dbReference type="Pfam" id="PF21403">
    <property type="entry name" value="OTU1_UBXL"/>
    <property type="match status" value="1"/>
</dbReference>
<dbReference type="Gene3D" id="3.90.70.80">
    <property type="match status" value="1"/>
</dbReference>
<comment type="subcellular location">
    <subcellularLocation>
        <location evidence="9">Cytoplasm</location>
    </subcellularLocation>
</comment>
<evidence type="ECO:0000313" key="11">
    <source>
        <dbReference type="EMBL" id="TIB11099.1"/>
    </source>
</evidence>
<accession>A0A4T0H8S4</accession>
<dbReference type="GO" id="GO:0004843">
    <property type="term" value="F:cysteine-type deubiquitinase activity"/>
    <property type="evidence" value="ECO:0007669"/>
    <property type="project" value="UniProtKB-UniRule"/>
</dbReference>
<feature type="domain" description="OTU" evidence="10">
    <location>
        <begin position="127"/>
        <end position="247"/>
    </location>
</feature>
<dbReference type="CDD" id="cd22745">
    <property type="entry name" value="OTU_OTU1"/>
    <property type="match status" value="1"/>
</dbReference>
<comment type="function">
    <text evidence="9">Hydrolase that can remove conjugated ubiquitin from proteins and may therefore play an important regulatory role at the level of protein turnover by preventing degradation.</text>
</comment>
<dbReference type="Pfam" id="PF24560">
    <property type="entry name" value="zf-C2H2_OTU1_C"/>
    <property type="match status" value="1"/>
</dbReference>
<keyword evidence="4" id="KW-0863">Zinc-finger</keyword>
<organism evidence="11 12">
    <name type="scientific">Wallemia ichthyophaga</name>
    <dbReference type="NCBI Taxonomy" id="245174"/>
    <lineage>
        <taxon>Eukaryota</taxon>
        <taxon>Fungi</taxon>
        <taxon>Dikarya</taxon>
        <taxon>Basidiomycota</taxon>
        <taxon>Wallemiomycotina</taxon>
        <taxon>Wallemiomycetes</taxon>
        <taxon>Wallemiales</taxon>
        <taxon>Wallemiaceae</taxon>
        <taxon>Wallemia</taxon>
    </lineage>
</organism>
<dbReference type="InterPro" id="IPR048857">
    <property type="entry name" value="OTU1_Ubl"/>
</dbReference>
<dbReference type="GO" id="GO:0016579">
    <property type="term" value="P:protein deubiquitination"/>
    <property type="evidence" value="ECO:0007669"/>
    <property type="project" value="TreeGrafter"/>
</dbReference>
<sequence>MDSEIKLRLRFADGMRIFSISSKSSLIELLGVIEGISGVAIGRQDLRIGYPPRLLQFDSNDFTKNALDFGLSSGEQIILNDKGGDSAGSDVRAHIEAENSISKTPVTPPTRSPDGHSVELNTGDGYLILRVVPDDNSCLFSAISLALLGSIDENYMMRGIVANTIQSDPETYNESFLGHNPAEYVEAITRPENWGGAIELSILSHAFKTCIISVDIATLRNDVYNEEYENRIFVMYSGIHYDALSIAPSPDASVEFHTTVLPSFTAPPDLPDPLLEACKQLASELRQKRYYTDTSSFTLKCGDCGQALEGEKMATAHAKSTGHSSFSEY</sequence>
<evidence type="ECO:0000256" key="7">
    <source>
        <dbReference type="ARBA" id="ARBA00022807"/>
    </source>
</evidence>
<protein>
    <recommendedName>
        <fullName evidence="9">Ubiquitin thioesterase OTU</fullName>
        <ecNumber evidence="9">3.4.19.12</ecNumber>
    </recommendedName>
</protein>
<dbReference type="GO" id="GO:0005829">
    <property type="term" value="C:cytosol"/>
    <property type="evidence" value="ECO:0007669"/>
    <property type="project" value="TreeGrafter"/>
</dbReference>
<evidence type="ECO:0000256" key="2">
    <source>
        <dbReference type="ARBA" id="ARBA00022670"/>
    </source>
</evidence>
<comment type="caution">
    <text evidence="11">The sequence shown here is derived from an EMBL/GenBank/DDBJ whole genome shotgun (WGS) entry which is preliminary data.</text>
</comment>
<dbReference type="InterPro" id="IPR013087">
    <property type="entry name" value="Znf_C2H2_type"/>
</dbReference>
<dbReference type="PANTHER" id="PTHR13312">
    <property type="entry name" value="HIV-INDUCED PROTEIN-7-LIKE PROTEASE"/>
    <property type="match status" value="1"/>
</dbReference>
<keyword evidence="8" id="KW-0862">Zinc</keyword>
<keyword evidence="5 9" id="KW-0833">Ubl conjugation pathway</keyword>
<dbReference type="InterPro" id="IPR057766">
    <property type="entry name" value="Znf-C2H2_OTU1-like_C"/>
</dbReference>
<evidence type="ECO:0000313" key="12">
    <source>
        <dbReference type="Proteomes" id="UP000306954"/>
    </source>
</evidence>
<evidence type="ECO:0000259" key="10">
    <source>
        <dbReference type="PROSITE" id="PS50802"/>
    </source>
</evidence>